<evidence type="ECO:0000313" key="4">
    <source>
        <dbReference type="Proteomes" id="UP000290189"/>
    </source>
</evidence>
<protein>
    <submittedName>
        <fullName evidence="3">Uncharacterized protein</fullName>
    </submittedName>
</protein>
<feature type="transmembrane region" description="Helical" evidence="1">
    <location>
        <begin position="365"/>
        <end position="385"/>
    </location>
</feature>
<gene>
    <name evidence="3" type="ORF">PLBR_LOCUS9189</name>
</gene>
<evidence type="ECO:0000256" key="2">
    <source>
        <dbReference type="SAM" id="SignalP"/>
    </source>
</evidence>
<feature type="transmembrane region" description="Helical" evidence="1">
    <location>
        <begin position="203"/>
        <end position="221"/>
    </location>
</feature>
<feature type="signal peptide" evidence="2">
    <location>
        <begin position="1"/>
        <end position="19"/>
    </location>
</feature>
<dbReference type="AlphaFoldDB" id="A0A3P3YPG4"/>
<feature type="transmembrane region" description="Helical" evidence="1">
    <location>
        <begin position="391"/>
        <end position="415"/>
    </location>
</feature>
<dbReference type="EMBL" id="OVEO01000020">
    <property type="protein sequence ID" value="SPR01974.1"/>
    <property type="molecule type" value="Genomic_DNA"/>
</dbReference>
<name>A0A3P3YPG4_PLABS</name>
<keyword evidence="3" id="KW-0496">Mitochondrion</keyword>
<dbReference type="Proteomes" id="UP000290189">
    <property type="component" value="Unassembled WGS sequence"/>
</dbReference>
<feature type="chain" id="PRO_5018070149" evidence="2">
    <location>
        <begin position="20"/>
        <end position="454"/>
    </location>
</feature>
<sequence>MMGSLVAAIAAVSWASSCALTIRSGDGQVRSVTSYGFAGGNAAFNVSAAGVDVVQASMISHAVSNGRIVFVQVTTVTVNVADWANACHGNGCAGLVLYADPSDLLRTILEMLAWSYWVPQPGAFAALPIMVAVDDIGTVSSSDTVTMVNDVPALEQNPAARTLRSFQTMAAFSIVAVAYFFLAMLYLVRILQFVVDASWRFRRPPWLAIVTLLFCVLGYAVRGTRAANLAWFHEQGLSFPALIFFAYADFPLVAVARTVVTVIGTQTMDAQGQDRWLSRFYHCGSIIGLSIAATLCILVGIATGTQVIPFGVVATYLLFASHGMLYTLKQGWGIFWTVRQLHSQTRFGGGGDAVAERRRAVARGLCATWVMATLTLVSQVAVLAAQNTSPASFLIAYGASQVVGWVAGSALLTTFRPRPSAIDRFLTIRRILKRADGASPGHAKTAIRVSPAAN</sequence>
<keyword evidence="1" id="KW-1133">Transmembrane helix</keyword>
<organism evidence="3 4">
    <name type="scientific">Plasmodiophora brassicae</name>
    <name type="common">Clubroot disease agent</name>
    <dbReference type="NCBI Taxonomy" id="37360"/>
    <lineage>
        <taxon>Eukaryota</taxon>
        <taxon>Sar</taxon>
        <taxon>Rhizaria</taxon>
        <taxon>Endomyxa</taxon>
        <taxon>Phytomyxea</taxon>
        <taxon>Plasmodiophorida</taxon>
        <taxon>Plasmodiophoridae</taxon>
        <taxon>Plasmodiophora</taxon>
    </lineage>
</organism>
<evidence type="ECO:0000313" key="3">
    <source>
        <dbReference type="EMBL" id="SPR01974.1"/>
    </source>
</evidence>
<keyword evidence="2" id="KW-0732">Signal</keyword>
<reference evidence="3 4" key="1">
    <citation type="submission" date="2018-03" db="EMBL/GenBank/DDBJ databases">
        <authorList>
            <person name="Fogelqvist J."/>
        </authorList>
    </citation>
    <scope>NUCLEOTIDE SEQUENCE [LARGE SCALE GENOMIC DNA]</scope>
</reference>
<feature type="transmembrane region" description="Helical" evidence="1">
    <location>
        <begin position="169"/>
        <end position="191"/>
    </location>
</feature>
<keyword evidence="1" id="KW-0812">Transmembrane</keyword>
<feature type="transmembrane region" description="Helical" evidence="1">
    <location>
        <begin position="241"/>
        <end position="260"/>
    </location>
</feature>
<feature type="transmembrane region" description="Helical" evidence="1">
    <location>
        <begin position="307"/>
        <end position="328"/>
    </location>
</feature>
<proteinExistence type="predicted"/>
<evidence type="ECO:0000256" key="1">
    <source>
        <dbReference type="SAM" id="Phobius"/>
    </source>
</evidence>
<accession>A0A3P3YPG4</accession>
<feature type="transmembrane region" description="Helical" evidence="1">
    <location>
        <begin position="280"/>
        <end position="301"/>
    </location>
</feature>
<keyword evidence="1" id="KW-0472">Membrane</keyword>
<geneLocation type="mitochondrion" evidence="3"/>